<evidence type="ECO:0000256" key="2">
    <source>
        <dbReference type="ARBA" id="ARBA00004202"/>
    </source>
</evidence>
<comment type="similarity">
    <text evidence="3 11">Belongs to the ATPase gamma chain family.</text>
</comment>
<dbReference type="InterPro" id="IPR000131">
    <property type="entry name" value="ATP_synth_F1_gsu"/>
</dbReference>
<dbReference type="EMBL" id="RKRF01000008">
    <property type="protein sequence ID" value="RPF54112.1"/>
    <property type="molecule type" value="Genomic_DNA"/>
</dbReference>
<keyword evidence="13" id="KW-1185">Reference proteome</keyword>
<dbReference type="AlphaFoldDB" id="A0A3N5C3S7"/>
<evidence type="ECO:0000256" key="1">
    <source>
        <dbReference type="ARBA" id="ARBA00003456"/>
    </source>
</evidence>
<dbReference type="FunFam" id="1.10.287.80:FF:000019">
    <property type="entry name" value="ATP synthase gamma chain"/>
    <property type="match status" value="1"/>
</dbReference>
<dbReference type="GO" id="GO:0005886">
    <property type="term" value="C:plasma membrane"/>
    <property type="evidence" value="ECO:0007669"/>
    <property type="project" value="UniProtKB-SubCell"/>
</dbReference>
<keyword evidence="10 11" id="KW-0066">ATP synthesis</keyword>
<evidence type="ECO:0000256" key="6">
    <source>
        <dbReference type="ARBA" id="ARBA00022781"/>
    </source>
</evidence>
<evidence type="ECO:0000313" key="13">
    <source>
        <dbReference type="Proteomes" id="UP000276443"/>
    </source>
</evidence>
<evidence type="ECO:0000256" key="3">
    <source>
        <dbReference type="ARBA" id="ARBA00007681"/>
    </source>
</evidence>
<evidence type="ECO:0000256" key="10">
    <source>
        <dbReference type="ARBA" id="ARBA00023310"/>
    </source>
</evidence>
<dbReference type="GO" id="GO:0046933">
    <property type="term" value="F:proton-transporting ATP synthase activity, rotational mechanism"/>
    <property type="evidence" value="ECO:0007669"/>
    <property type="project" value="UniProtKB-UniRule"/>
</dbReference>
<evidence type="ECO:0000256" key="5">
    <source>
        <dbReference type="ARBA" id="ARBA00022475"/>
    </source>
</evidence>
<evidence type="ECO:0000256" key="9">
    <source>
        <dbReference type="ARBA" id="ARBA00023196"/>
    </source>
</evidence>
<name>A0A3N5C3S7_9BACI</name>
<keyword evidence="8 11" id="KW-0472">Membrane</keyword>
<comment type="function">
    <text evidence="1 11">Produces ATP from ADP in the presence of a proton gradient across the membrane. The gamma chain is believed to be important in regulating ATPase activity and the flow of protons through the CF(0) complex.</text>
</comment>
<protein>
    <recommendedName>
        <fullName evidence="11">ATP synthase gamma chain</fullName>
    </recommendedName>
    <alternativeName>
        <fullName evidence="11">ATP synthase F1 sector gamma subunit</fullName>
    </alternativeName>
    <alternativeName>
        <fullName evidence="11">F-ATPase gamma subunit</fullName>
    </alternativeName>
</protein>
<dbReference type="HAMAP" id="MF_00815">
    <property type="entry name" value="ATP_synth_gamma_bact"/>
    <property type="match status" value="1"/>
</dbReference>
<dbReference type="SUPFAM" id="SSF52943">
    <property type="entry name" value="ATP synthase (F1-ATPase), gamma subunit"/>
    <property type="match status" value="1"/>
</dbReference>
<gene>
    <name evidence="11" type="primary">atpG</name>
    <name evidence="12" type="ORF">EDC24_1300</name>
</gene>
<evidence type="ECO:0000256" key="11">
    <source>
        <dbReference type="HAMAP-Rule" id="MF_00815"/>
    </source>
</evidence>
<dbReference type="GO" id="GO:0042777">
    <property type="term" value="P:proton motive force-driven plasma membrane ATP synthesis"/>
    <property type="evidence" value="ECO:0007669"/>
    <property type="project" value="UniProtKB-UniRule"/>
</dbReference>
<keyword evidence="7 11" id="KW-0406">Ion transport</keyword>
<sequence length="286" mass="31444">MASLRDIKNRINSTKSTQKITKAMEMVSASKLNKAEQNAKAFVPYMDKIQEVVASIAGGNSGADHPMLQSRPVKKTGYVVITSDRGLAGPYNSNVLRALYQKIQSTHSSQDEYTVIAIGKVGRDFCKKNGLPLAKEVTGLPDQPDFAEIKEIASFAVNLFENEEIDELNLFYNHFISAISQKVTEQKVLPLTDLNTEGQSLTTYEYEPDEEEILKSLLPQYAESIVYGALLDGKASEHASRMTAMRSATDNADELIDDLTLSYNRARQAAITQEITEIVGGAAALE</sequence>
<dbReference type="GO" id="GO:0045259">
    <property type="term" value="C:proton-transporting ATP synthase complex"/>
    <property type="evidence" value="ECO:0007669"/>
    <property type="project" value="UniProtKB-KW"/>
</dbReference>
<dbReference type="NCBIfam" id="TIGR01146">
    <property type="entry name" value="ATPsyn_F1gamma"/>
    <property type="match status" value="1"/>
</dbReference>
<dbReference type="InterPro" id="IPR023632">
    <property type="entry name" value="ATP_synth_F1_gsu_CS"/>
</dbReference>
<dbReference type="Pfam" id="PF00231">
    <property type="entry name" value="ATP-synt"/>
    <property type="match status" value="1"/>
</dbReference>
<dbReference type="PANTHER" id="PTHR11693">
    <property type="entry name" value="ATP SYNTHASE GAMMA CHAIN"/>
    <property type="match status" value="1"/>
</dbReference>
<proteinExistence type="inferred from homology"/>
<keyword evidence="4 11" id="KW-0813">Transport</keyword>
<dbReference type="Gene3D" id="1.10.287.80">
    <property type="entry name" value="ATP synthase, gamma subunit, helix hairpin domain"/>
    <property type="match status" value="1"/>
</dbReference>
<reference evidence="12 13" key="1">
    <citation type="submission" date="2018-11" db="EMBL/GenBank/DDBJ databases">
        <title>Genomic Encyclopedia of Type Strains, Phase IV (KMG-IV): sequencing the most valuable type-strain genomes for metagenomic binning, comparative biology and taxonomic classification.</title>
        <authorList>
            <person name="Goeker M."/>
        </authorList>
    </citation>
    <scope>NUCLEOTIDE SEQUENCE [LARGE SCALE GENOMIC DNA]</scope>
    <source>
        <strain evidence="12 13">DSM 18090</strain>
    </source>
</reference>
<dbReference type="GO" id="GO:0005524">
    <property type="term" value="F:ATP binding"/>
    <property type="evidence" value="ECO:0007669"/>
    <property type="project" value="UniProtKB-UniRule"/>
</dbReference>
<dbReference type="Gene3D" id="3.40.1380.10">
    <property type="match status" value="1"/>
</dbReference>
<dbReference type="RefSeq" id="WP_124220846.1">
    <property type="nucleotide sequence ID" value="NZ_RKRF01000008.1"/>
</dbReference>
<evidence type="ECO:0000313" key="12">
    <source>
        <dbReference type="EMBL" id="RPF54112.1"/>
    </source>
</evidence>
<comment type="caution">
    <text evidence="12">The sequence shown here is derived from an EMBL/GenBank/DDBJ whole genome shotgun (WGS) entry which is preliminary data.</text>
</comment>
<dbReference type="OrthoDB" id="9812769at2"/>
<keyword evidence="6 11" id="KW-0375">Hydrogen ion transport</keyword>
<keyword evidence="5 11" id="KW-1003">Cell membrane</keyword>
<dbReference type="PANTHER" id="PTHR11693:SF22">
    <property type="entry name" value="ATP SYNTHASE SUBUNIT GAMMA, MITOCHONDRIAL"/>
    <property type="match status" value="1"/>
</dbReference>
<comment type="subunit">
    <text evidence="11">F-type ATPases have 2 components, CF(1) - the catalytic core - and CF(0) - the membrane proton channel. CF(1) has five subunits: alpha(3), beta(3), gamma(1), delta(1), epsilon(1). CF(0) has three main subunits: a, b and c.</text>
</comment>
<dbReference type="CDD" id="cd12151">
    <property type="entry name" value="F1-ATPase_gamma"/>
    <property type="match status" value="1"/>
</dbReference>
<dbReference type="PRINTS" id="PR00126">
    <property type="entry name" value="ATPASEGAMMA"/>
</dbReference>
<evidence type="ECO:0000256" key="4">
    <source>
        <dbReference type="ARBA" id="ARBA00022448"/>
    </source>
</evidence>
<dbReference type="FunFam" id="3.40.1380.10:FF:000002">
    <property type="entry name" value="ATP synthase gamma chain"/>
    <property type="match status" value="1"/>
</dbReference>
<evidence type="ECO:0000256" key="7">
    <source>
        <dbReference type="ARBA" id="ARBA00023065"/>
    </source>
</evidence>
<dbReference type="InterPro" id="IPR035968">
    <property type="entry name" value="ATP_synth_F1_ATPase_gsu"/>
</dbReference>
<organism evidence="12 13">
    <name type="scientific">Aquisalibacillus elongatus</name>
    <dbReference type="NCBI Taxonomy" id="485577"/>
    <lineage>
        <taxon>Bacteria</taxon>
        <taxon>Bacillati</taxon>
        <taxon>Bacillota</taxon>
        <taxon>Bacilli</taxon>
        <taxon>Bacillales</taxon>
        <taxon>Bacillaceae</taxon>
        <taxon>Aquisalibacillus</taxon>
    </lineage>
</organism>
<dbReference type="Proteomes" id="UP000276443">
    <property type="component" value="Unassembled WGS sequence"/>
</dbReference>
<accession>A0A3N5C3S7</accession>
<evidence type="ECO:0000256" key="8">
    <source>
        <dbReference type="ARBA" id="ARBA00023136"/>
    </source>
</evidence>
<comment type="subcellular location">
    <subcellularLocation>
        <location evidence="2 11">Cell membrane</location>
        <topology evidence="2 11">Peripheral membrane protein</topology>
    </subcellularLocation>
</comment>
<dbReference type="PROSITE" id="PS00153">
    <property type="entry name" value="ATPASE_GAMMA"/>
    <property type="match status" value="1"/>
</dbReference>
<keyword evidence="9 11" id="KW-0139">CF(1)</keyword>